<dbReference type="PANTHER" id="PTHR45138">
    <property type="entry name" value="REGULATORY COMPONENTS OF SENSORY TRANSDUCTION SYSTEM"/>
    <property type="match status" value="1"/>
</dbReference>
<name>A0A1K1MLZ5_RUMFL</name>
<dbReference type="InterPro" id="IPR003018">
    <property type="entry name" value="GAF"/>
</dbReference>
<dbReference type="Pfam" id="PF00990">
    <property type="entry name" value="GGDEF"/>
    <property type="match status" value="1"/>
</dbReference>
<dbReference type="InterPro" id="IPR050469">
    <property type="entry name" value="Diguanylate_Cyclase"/>
</dbReference>
<dbReference type="EMBL" id="FPIP01000002">
    <property type="protein sequence ID" value="SFW24115.1"/>
    <property type="molecule type" value="Genomic_DNA"/>
</dbReference>
<organism evidence="2 3">
    <name type="scientific">Ruminococcus flavefaciens</name>
    <dbReference type="NCBI Taxonomy" id="1265"/>
    <lineage>
        <taxon>Bacteria</taxon>
        <taxon>Bacillati</taxon>
        <taxon>Bacillota</taxon>
        <taxon>Clostridia</taxon>
        <taxon>Eubacteriales</taxon>
        <taxon>Oscillospiraceae</taxon>
        <taxon>Ruminococcus</taxon>
    </lineage>
</organism>
<dbReference type="Gene3D" id="3.30.450.40">
    <property type="match status" value="1"/>
</dbReference>
<dbReference type="PROSITE" id="PS50887">
    <property type="entry name" value="GGDEF"/>
    <property type="match status" value="1"/>
</dbReference>
<dbReference type="Proteomes" id="UP000183461">
    <property type="component" value="Unassembled WGS sequence"/>
</dbReference>
<dbReference type="InterPro" id="IPR000160">
    <property type="entry name" value="GGDEF_dom"/>
</dbReference>
<evidence type="ECO:0000313" key="3">
    <source>
        <dbReference type="Proteomes" id="UP000183461"/>
    </source>
</evidence>
<dbReference type="RefSeq" id="WP_072299676.1">
    <property type="nucleotide sequence ID" value="NZ_FPIP01000002.1"/>
</dbReference>
<dbReference type="GO" id="GO:0052621">
    <property type="term" value="F:diguanylate cyclase activity"/>
    <property type="evidence" value="ECO:0007669"/>
    <property type="project" value="TreeGrafter"/>
</dbReference>
<evidence type="ECO:0000313" key="2">
    <source>
        <dbReference type="EMBL" id="SFW24115.1"/>
    </source>
</evidence>
<dbReference type="SMART" id="SM00065">
    <property type="entry name" value="GAF"/>
    <property type="match status" value="1"/>
</dbReference>
<protein>
    <submittedName>
        <fullName evidence="2">Diguanylate cyclase (GGDEF) domain-containing protein</fullName>
    </submittedName>
</protein>
<dbReference type="SUPFAM" id="SSF55781">
    <property type="entry name" value="GAF domain-like"/>
    <property type="match status" value="1"/>
</dbReference>
<reference evidence="2 3" key="1">
    <citation type="submission" date="2016-11" db="EMBL/GenBank/DDBJ databases">
        <authorList>
            <person name="Jaros S."/>
            <person name="Januszkiewicz K."/>
            <person name="Wedrychowicz H."/>
        </authorList>
    </citation>
    <scope>NUCLEOTIDE SEQUENCE [LARGE SCALE GENOMIC DNA]</scope>
    <source>
        <strain evidence="2 3">YL228</strain>
    </source>
</reference>
<dbReference type="Gene3D" id="3.30.70.270">
    <property type="match status" value="1"/>
</dbReference>
<dbReference type="SUPFAM" id="SSF55073">
    <property type="entry name" value="Nucleotide cyclase"/>
    <property type="match status" value="1"/>
</dbReference>
<dbReference type="InterPro" id="IPR029016">
    <property type="entry name" value="GAF-like_dom_sf"/>
</dbReference>
<dbReference type="GO" id="GO:0043709">
    <property type="term" value="P:cell adhesion involved in single-species biofilm formation"/>
    <property type="evidence" value="ECO:0007669"/>
    <property type="project" value="TreeGrafter"/>
</dbReference>
<accession>A0A1K1MLZ5</accession>
<proteinExistence type="predicted"/>
<sequence>MDFEALLKDYKAKSCIISVEKLSDSTYGNIRIAAGNKAHCDEVRLITHHEFVPDTPYEMWFPKDMNFEDFCYRCAVKGEPLHTYVSLYQMGLWLNMFLLPLSSDKENVGYCIYTYEAAPIVNADKMSDVSAENAANVLKTCVKLRSSANIKDTFKDVIKDIGEICGSDHCCILLTDSKKRSCSVLCENIREGSGLLPMEHYLDNSFYDITETWQKTLSGSTCIIIKDEHDMEWLKGVNPVWHDSLKGAGAKSVVLFPLSHGGELLGYMWAINFNVEDTVKIKETLELTTFFVAAEISNFQLVNKLEVLSSIDMLTGIKNRNTMNNRIDRIVAGKETLKAPFAVVFADLNGLKRVNDEQGHSEGDNLLRAAAAMLQGVFFDSEVYRAGGDEFMVIVSGTTEEEINSRIEKLRQQSASVRDLHFAIGVSFGSTGEDILKAMRLADEEMYSNKKQYYDTNPELKYR</sequence>
<feature type="domain" description="GGDEF" evidence="1">
    <location>
        <begin position="339"/>
        <end position="463"/>
    </location>
</feature>
<dbReference type="InterPro" id="IPR043128">
    <property type="entry name" value="Rev_trsase/Diguanyl_cyclase"/>
</dbReference>
<gene>
    <name evidence="2" type="ORF">SAMN02910280_1326</name>
</gene>
<evidence type="ECO:0000259" key="1">
    <source>
        <dbReference type="PROSITE" id="PS50887"/>
    </source>
</evidence>
<dbReference type="SMART" id="SM00267">
    <property type="entry name" value="GGDEF"/>
    <property type="match status" value="1"/>
</dbReference>
<dbReference type="GO" id="GO:0005886">
    <property type="term" value="C:plasma membrane"/>
    <property type="evidence" value="ECO:0007669"/>
    <property type="project" value="TreeGrafter"/>
</dbReference>
<dbReference type="NCBIfam" id="TIGR00254">
    <property type="entry name" value="GGDEF"/>
    <property type="match status" value="1"/>
</dbReference>
<dbReference type="GO" id="GO:1902201">
    <property type="term" value="P:negative regulation of bacterial-type flagellum-dependent cell motility"/>
    <property type="evidence" value="ECO:0007669"/>
    <property type="project" value="TreeGrafter"/>
</dbReference>
<dbReference type="InterPro" id="IPR029787">
    <property type="entry name" value="Nucleotide_cyclase"/>
</dbReference>
<dbReference type="PANTHER" id="PTHR45138:SF9">
    <property type="entry name" value="DIGUANYLATE CYCLASE DGCM-RELATED"/>
    <property type="match status" value="1"/>
</dbReference>
<dbReference type="AlphaFoldDB" id="A0A1K1MLZ5"/>
<dbReference type="Pfam" id="PF01590">
    <property type="entry name" value="GAF"/>
    <property type="match status" value="1"/>
</dbReference>
<dbReference type="CDD" id="cd01949">
    <property type="entry name" value="GGDEF"/>
    <property type="match status" value="1"/>
</dbReference>